<dbReference type="PANTHER" id="PTHR12110">
    <property type="entry name" value="HYDROXYPYRUVATE ISOMERASE"/>
    <property type="match status" value="1"/>
</dbReference>
<dbReference type="RefSeq" id="WP_076956544.1">
    <property type="nucleotide sequence ID" value="NZ_MLCO01000048.1"/>
</dbReference>
<dbReference type="OrthoDB" id="9787068at2"/>
<protein>
    <submittedName>
        <fullName evidence="2">Endonuclease</fullName>
    </submittedName>
</protein>
<dbReference type="AlphaFoldDB" id="A0A1V2H7L8"/>
<dbReference type="Pfam" id="PF01261">
    <property type="entry name" value="AP_endonuc_2"/>
    <property type="match status" value="1"/>
</dbReference>
<dbReference type="Proteomes" id="UP000188879">
    <property type="component" value="Unassembled WGS sequence"/>
</dbReference>
<comment type="caution">
    <text evidence="2">The sequence shown here is derived from an EMBL/GenBank/DDBJ whole genome shotgun (WGS) entry which is preliminary data.</text>
</comment>
<accession>A0A1V2H7L8</accession>
<dbReference type="InterPro" id="IPR013022">
    <property type="entry name" value="Xyl_isomerase-like_TIM-brl"/>
</dbReference>
<reference evidence="2 3" key="1">
    <citation type="submission" date="2016-10" db="EMBL/GenBank/DDBJ databases">
        <title>Draft Genome sequence of Roseomonas sp. strain M3.</title>
        <authorList>
            <person name="Subhash Y."/>
            <person name="Lee S."/>
        </authorList>
    </citation>
    <scope>NUCLEOTIDE SEQUENCE [LARGE SCALE GENOMIC DNA]</scope>
    <source>
        <strain evidence="2 3">M3</strain>
    </source>
</reference>
<dbReference type="SUPFAM" id="SSF51658">
    <property type="entry name" value="Xylose isomerase-like"/>
    <property type="match status" value="1"/>
</dbReference>
<dbReference type="GO" id="GO:0004519">
    <property type="term" value="F:endonuclease activity"/>
    <property type="evidence" value="ECO:0007669"/>
    <property type="project" value="UniProtKB-KW"/>
</dbReference>
<dbReference type="InterPro" id="IPR036237">
    <property type="entry name" value="Xyl_isomerase-like_sf"/>
</dbReference>
<organism evidence="2 3">
    <name type="scientific">Teichococcus deserti</name>
    <dbReference type="NCBI Taxonomy" id="1817963"/>
    <lineage>
        <taxon>Bacteria</taxon>
        <taxon>Pseudomonadati</taxon>
        <taxon>Pseudomonadota</taxon>
        <taxon>Alphaproteobacteria</taxon>
        <taxon>Acetobacterales</taxon>
        <taxon>Roseomonadaceae</taxon>
        <taxon>Roseomonas</taxon>
    </lineage>
</organism>
<keyword evidence="2" id="KW-0378">Hydrolase</keyword>
<evidence type="ECO:0000259" key="1">
    <source>
        <dbReference type="Pfam" id="PF01261"/>
    </source>
</evidence>
<keyword evidence="3" id="KW-1185">Reference proteome</keyword>
<dbReference type="InterPro" id="IPR050312">
    <property type="entry name" value="IolE/XylAMocC-like"/>
</dbReference>
<keyword evidence="2" id="KW-0540">Nuclease</keyword>
<dbReference type="PANTHER" id="PTHR12110:SF52">
    <property type="entry name" value="XYLOSE ISOMERASE"/>
    <property type="match status" value="1"/>
</dbReference>
<feature type="domain" description="Xylose isomerase-like TIM barrel" evidence="1">
    <location>
        <begin position="24"/>
        <end position="253"/>
    </location>
</feature>
<gene>
    <name evidence="2" type="ORF">BKE38_06375</name>
</gene>
<evidence type="ECO:0000313" key="3">
    <source>
        <dbReference type="Proteomes" id="UP000188879"/>
    </source>
</evidence>
<dbReference type="Gene3D" id="3.20.20.150">
    <property type="entry name" value="Divalent-metal-dependent TIM barrel enzymes"/>
    <property type="match status" value="1"/>
</dbReference>
<keyword evidence="2" id="KW-0255">Endonuclease</keyword>
<evidence type="ECO:0000313" key="2">
    <source>
        <dbReference type="EMBL" id="ONG56200.1"/>
    </source>
</evidence>
<sequence length="269" mass="28461">MGPLSLNTVTVKQRWDLPHCIEGCARHGIPAIAPWRDVLQAMGVAAAAKQIRDAGLSVSGLCRGGMFPAPDAAGRAAAIEDNRRAIAEAQALGAACLVMVCGGLPEGSRDLEGARAMVADGLAAILPEARAAGVTLALEPLHPMTCADRSVLTTTAQALDLCDALGAGTGVALDVYHIWWDPEIARQIARAGDRIAGFHVCDWLVPTTDTVFDRGLPGEGVIDIPGIRRMVEAAGYRGAIEAEILSHRWWQQDPDLVLTLLKERHAEAC</sequence>
<proteinExistence type="predicted"/>
<dbReference type="EMBL" id="MLCO01000048">
    <property type="protein sequence ID" value="ONG56200.1"/>
    <property type="molecule type" value="Genomic_DNA"/>
</dbReference>
<name>A0A1V2H7L8_9PROT</name>